<dbReference type="InterPro" id="IPR013324">
    <property type="entry name" value="RNA_pol_sigma_r3/r4-like"/>
</dbReference>
<dbReference type="InterPro" id="IPR014284">
    <property type="entry name" value="RNA_pol_sigma-70_dom"/>
</dbReference>
<dbReference type="PANTHER" id="PTHR30173:SF36">
    <property type="entry name" value="ECF RNA POLYMERASE SIGMA FACTOR SIGJ"/>
    <property type="match status" value="1"/>
</dbReference>
<dbReference type="InterPro" id="IPR032710">
    <property type="entry name" value="NTF2-like_dom_sf"/>
</dbReference>
<dbReference type="NCBIfam" id="NF007214">
    <property type="entry name" value="PRK09636.1"/>
    <property type="match status" value="1"/>
</dbReference>
<dbReference type="Pfam" id="PF08281">
    <property type="entry name" value="Sigma70_r4_2"/>
    <property type="match status" value="1"/>
</dbReference>
<dbReference type="InterPro" id="IPR013249">
    <property type="entry name" value="RNA_pol_sigma70_r4_t2"/>
</dbReference>
<dbReference type="SUPFAM" id="SSF88946">
    <property type="entry name" value="Sigma2 domain of RNA polymerase sigma factors"/>
    <property type="match status" value="1"/>
</dbReference>
<gene>
    <name evidence="4" type="primary">sigJ</name>
    <name evidence="4" type="ORF">IDH44_14295</name>
</gene>
<dbReference type="NCBIfam" id="TIGR02937">
    <property type="entry name" value="sigma70-ECF"/>
    <property type="match status" value="1"/>
</dbReference>
<evidence type="ECO:0000313" key="4">
    <source>
        <dbReference type="EMBL" id="MBD2846370.1"/>
    </source>
</evidence>
<dbReference type="InterPro" id="IPR052704">
    <property type="entry name" value="ECF_Sigma-70_Domain"/>
</dbReference>
<organism evidence="4 5">
    <name type="scientific">Paenibacillus sabuli</name>
    <dbReference type="NCBI Taxonomy" id="2772509"/>
    <lineage>
        <taxon>Bacteria</taxon>
        <taxon>Bacillati</taxon>
        <taxon>Bacillota</taxon>
        <taxon>Bacilli</taxon>
        <taxon>Bacillales</taxon>
        <taxon>Paenibacillaceae</taxon>
        <taxon>Paenibacillus</taxon>
    </lineage>
</organism>
<dbReference type="Gene3D" id="1.10.10.10">
    <property type="entry name" value="Winged helix-like DNA-binding domain superfamily/Winged helix DNA-binding domain"/>
    <property type="match status" value="1"/>
</dbReference>
<dbReference type="EMBL" id="JACXIZ010000022">
    <property type="protein sequence ID" value="MBD2846370.1"/>
    <property type="molecule type" value="Genomic_DNA"/>
</dbReference>
<dbReference type="InterPro" id="IPR036388">
    <property type="entry name" value="WH-like_DNA-bd_sf"/>
</dbReference>
<comment type="subunit">
    <text evidence="1">Interacts transiently with the RNA polymerase catalytic core formed by RpoA, RpoB, RpoC and RpoZ (2 alpha, 1 beta, 1 beta' and 1 omega subunit) to form the RNA polymerase holoenzyme that can initiate transcription.</text>
</comment>
<dbReference type="GO" id="GO:0003677">
    <property type="term" value="F:DNA binding"/>
    <property type="evidence" value="ECO:0007669"/>
    <property type="project" value="InterPro"/>
</dbReference>
<sequence length="292" mass="32555">MQELYDQYKGLLFKLAYQLTGSVSDAEDVVQDVFVKLCDVPPERLAQPKAYLCRMVTNRCRDLHKSARKKREVYFGEWLPEPLLDAGEDMAEGIARDDQLSYGILVLLERLTTTERTVFVLREALGFGYGEIAELLDKREANCRKLFSRACAKMGLDGEPGDRSEPAGEAWASGLLAALKQGNLERIMALLDQEVVLISDGGGKAQAAVNPIVARERVARFLLGVYRKTSAAAAGTGAEDDWWEIVRLNGQPALRMRAGPTVHTAALLQIERGLIHRLYFVRNPDKLRHVGR</sequence>
<keyword evidence="5" id="KW-1185">Reference proteome</keyword>
<feature type="domain" description="RNA polymerase sigma-70 region 2" evidence="2">
    <location>
        <begin position="4"/>
        <end position="68"/>
    </location>
</feature>
<proteinExistence type="predicted"/>
<dbReference type="GO" id="GO:0006352">
    <property type="term" value="P:DNA-templated transcription initiation"/>
    <property type="evidence" value="ECO:0007669"/>
    <property type="project" value="InterPro"/>
</dbReference>
<name>A0A927BVE4_9BACL</name>
<evidence type="ECO:0000256" key="1">
    <source>
        <dbReference type="ARBA" id="ARBA00011344"/>
    </source>
</evidence>
<comment type="caution">
    <text evidence="4">The sequence shown here is derived from an EMBL/GenBank/DDBJ whole genome shotgun (WGS) entry which is preliminary data.</text>
</comment>
<dbReference type="PANTHER" id="PTHR30173">
    <property type="entry name" value="SIGMA 19 FACTOR"/>
    <property type="match status" value="1"/>
</dbReference>
<dbReference type="Pfam" id="PF04542">
    <property type="entry name" value="Sigma70_r2"/>
    <property type="match status" value="1"/>
</dbReference>
<dbReference type="AlphaFoldDB" id="A0A927BVE4"/>
<evidence type="ECO:0000259" key="3">
    <source>
        <dbReference type="Pfam" id="PF08281"/>
    </source>
</evidence>
<protein>
    <submittedName>
        <fullName evidence="4">RNA polymerase sigma factor SigJ</fullName>
    </submittedName>
</protein>
<feature type="domain" description="RNA polymerase sigma factor 70 region 4 type 2" evidence="3">
    <location>
        <begin position="104"/>
        <end position="154"/>
    </location>
</feature>
<dbReference type="GO" id="GO:0016987">
    <property type="term" value="F:sigma factor activity"/>
    <property type="evidence" value="ECO:0007669"/>
    <property type="project" value="InterPro"/>
</dbReference>
<dbReference type="SUPFAM" id="SSF54427">
    <property type="entry name" value="NTF2-like"/>
    <property type="match status" value="1"/>
</dbReference>
<accession>A0A927BVE4</accession>
<dbReference type="SUPFAM" id="SSF88659">
    <property type="entry name" value="Sigma3 and sigma4 domains of RNA polymerase sigma factors"/>
    <property type="match status" value="1"/>
</dbReference>
<evidence type="ECO:0000313" key="5">
    <source>
        <dbReference type="Proteomes" id="UP000621560"/>
    </source>
</evidence>
<dbReference type="Proteomes" id="UP000621560">
    <property type="component" value="Unassembled WGS sequence"/>
</dbReference>
<dbReference type="InterPro" id="IPR013325">
    <property type="entry name" value="RNA_pol_sigma_r2"/>
</dbReference>
<dbReference type="InterPro" id="IPR007627">
    <property type="entry name" value="RNA_pol_sigma70_r2"/>
</dbReference>
<dbReference type="RefSeq" id="WP_190918726.1">
    <property type="nucleotide sequence ID" value="NZ_JACXIZ010000022.1"/>
</dbReference>
<dbReference type="Gene3D" id="1.10.1740.10">
    <property type="match status" value="1"/>
</dbReference>
<reference evidence="4" key="1">
    <citation type="submission" date="2020-09" db="EMBL/GenBank/DDBJ databases">
        <title>A novel bacterium of genus Paenibacillus, isolated from South China Sea.</title>
        <authorList>
            <person name="Huang H."/>
            <person name="Mo K."/>
            <person name="Hu Y."/>
        </authorList>
    </citation>
    <scope>NUCLEOTIDE SEQUENCE</scope>
    <source>
        <strain evidence="4">IB182496</strain>
    </source>
</reference>
<evidence type="ECO:0000259" key="2">
    <source>
        <dbReference type="Pfam" id="PF04542"/>
    </source>
</evidence>